<dbReference type="EMBL" id="JBJHZZ010000004">
    <property type="protein sequence ID" value="MFL0246923.1"/>
    <property type="molecule type" value="Genomic_DNA"/>
</dbReference>
<reference evidence="2 3" key="1">
    <citation type="submission" date="2024-11" db="EMBL/GenBank/DDBJ databases">
        <authorList>
            <person name="Heng Y.C."/>
            <person name="Lim A.C.H."/>
            <person name="Lee J.K.Y."/>
            <person name="Kittelmann S."/>
        </authorList>
    </citation>
    <scope>NUCLEOTIDE SEQUENCE [LARGE SCALE GENOMIC DNA]</scope>
    <source>
        <strain evidence="2 3">WILCCON 0185</strain>
    </source>
</reference>
<dbReference type="InterPro" id="IPR007211">
    <property type="entry name" value="DUF378"/>
</dbReference>
<dbReference type="Pfam" id="PF04070">
    <property type="entry name" value="DUF378"/>
    <property type="match status" value="1"/>
</dbReference>
<keyword evidence="1" id="KW-1133">Transmembrane helix</keyword>
<comment type="caution">
    <text evidence="2">The sequence shown here is derived from an EMBL/GenBank/DDBJ whole genome shotgun (WGS) entry which is preliminary data.</text>
</comment>
<keyword evidence="3" id="KW-1185">Reference proteome</keyword>
<gene>
    <name evidence="2" type="ORF">ACJDUG_08060</name>
</gene>
<dbReference type="PANTHER" id="PTHR37304:SF1">
    <property type="entry name" value="MEMBRANE PROTEIN"/>
    <property type="match status" value="1"/>
</dbReference>
<proteinExistence type="predicted"/>
<dbReference type="Proteomes" id="UP001623591">
    <property type="component" value="Unassembled WGS sequence"/>
</dbReference>
<keyword evidence="1" id="KW-0812">Transmembrane</keyword>
<evidence type="ECO:0000313" key="2">
    <source>
        <dbReference type="EMBL" id="MFL0246923.1"/>
    </source>
</evidence>
<protein>
    <submittedName>
        <fullName evidence="2">DUF378 domain-containing protein</fullName>
    </submittedName>
</protein>
<accession>A0ABW8T5B3</accession>
<dbReference type="RefSeq" id="WP_406769393.1">
    <property type="nucleotide sequence ID" value="NZ_JBJHZZ010000004.1"/>
</dbReference>
<feature type="transmembrane region" description="Helical" evidence="1">
    <location>
        <begin position="43"/>
        <end position="64"/>
    </location>
</feature>
<keyword evidence="1" id="KW-0472">Membrane</keyword>
<evidence type="ECO:0000313" key="3">
    <source>
        <dbReference type="Proteomes" id="UP001623591"/>
    </source>
</evidence>
<organism evidence="2 3">
    <name type="scientific">Candidatus Clostridium stratigraminis</name>
    <dbReference type="NCBI Taxonomy" id="3381661"/>
    <lineage>
        <taxon>Bacteria</taxon>
        <taxon>Bacillati</taxon>
        <taxon>Bacillota</taxon>
        <taxon>Clostridia</taxon>
        <taxon>Eubacteriales</taxon>
        <taxon>Clostridiaceae</taxon>
        <taxon>Clostridium</taxon>
    </lineage>
</organism>
<sequence length="71" mass="7983">MYKVNLIDKVSCILVIFGALNWGLFGLFGLDLVRTIVGNHLQLLARIIYILIGVAGIDILLFLLKTRKKIK</sequence>
<evidence type="ECO:0000256" key="1">
    <source>
        <dbReference type="SAM" id="Phobius"/>
    </source>
</evidence>
<feature type="transmembrane region" description="Helical" evidence="1">
    <location>
        <begin position="12"/>
        <end position="37"/>
    </location>
</feature>
<name>A0ABW8T5B3_9CLOT</name>
<dbReference type="PANTHER" id="PTHR37304">
    <property type="entry name" value="MEMBRANE PROTEIN-RELATED"/>
    <property type="match status" value="1"/>
</dbReference>